<dbReference type="InterPro" id="IPR000308">
    <property type="entry name" value="14-3-3"/>
</dbReference>
<dbReference type="Gene3D" id="1.20.190.20">
    <property type="entry name" value="14-3-3 domain"/>
    <property type="match status" value="1"/>
</dbReference>
<feature type="region of interest" description="Disordered" evidence="2">
    <location>
        <begin position="164"/>
        <end position="224"/>
    </location>
</feature>
<dbReference type="KEGG" id="ptm:GSPATT00037732001"/>
<name>A0CES6_PARTE</name>
<reference evidence="4 5" key="1">
    <citation type="journal article" date="2006" name="Nature">
        <title>Global trends of whole-genome duplications revealed by the ciliate Paramecium tetraurelia.</title>
        <authorList>
            <consortium name="Genoscope"/>
            <person name="Aury J.-M."/>
            <person name="Jaillon O."/>
            <person name="Duret L."/>
            <person name="Noel B."/>
            <person name="Jubin C."/>
            <person name="Porcel B.M."/>
            <person name="Segurens B."/>
            <person name="Daubin V."/>
            <person name="Anthouard V."/>
            <person name="Aiach N."/>
            <person name="Arnaiz O."/>
            <person name="Billaut A."/>
            <person name="Beisson J."/>
            <person name="Blanc I."/>
            <person name="Bouhouche K."/>
            <person name="Camara F."/>
            <person name="Duharcourt S."/>
            <person name="Guigo R."/>
            <person name="Gogendeau D."/>
            <person name="Katinka M."/>
            <person name="Keller A.-M."/>
            <person name="Kissmehl R."/>
            <person name="Klotz C."/>
            <person name="Koll F."/>
            <person name="Le Moue A."/>
            <person name="Lepere C."/>
            <person name="Malinsky S."/>
            <person name="Nowacki M."/>
            <person name="Nowak J.K."/>
            <person name="Plattner H."/>
            <person name="Poulain J."/>
            <person name="Ruiz F."/>
            <person name="Serrano V."/>
            <person name="Zagulski M."/>
            <person name="Dessen P."/>
            <person name="Betermier M."/>
            <person name="Weissenbach J."/>
            <person name="Scarpelli C."/>
            <person name="Schachter V."/>
            <person name="Sperling L."/>
            <person name="Meyer E."/>
            <person name="Cohen J."/>
            <person name="Wincker P."/>
        </authorList>
    </citation>
    <scope>NUCLEOTIDE SEQUENCE [LARGE SCALE GENOMIC DNA]</scope>
    <source>
        <strain evidence="4 5">Stock d4-2</strain>
    </source>
</reference>
<feature type="domain" description="14-3-3" evidence="3">
    <location>
        <begin position="287"/>
        <end position="525"/>
    </location>
</feature>
<dbReference type="GO" id="GO:0007165">
    <property type="term" value="P:signal transduction"/>
    <property type="evidence" value="ECO:0000318"/>
    <property type="project" value="GO_Central"/>
</dbReference>
<organism evidence="4 5">
    <name type="scientific">Paramecium tetraurelia</name>
    <dbReference type="NCBI Taxonomy" id="5888"/>
    <lineage>
        <taxon>Eukaryota</taxon>
        <taxon>Sar</taxon>
        <taxon>Alveolata</taxon>
        <taxon>Ciliophora</taxon>
        <taxon>Intramacronucleata</taxon>
        <taxon>Oligohymenophorea</taxon>
        <taxon>Peniculida</taxon>
        <taxon>Parameciidae</taxon>
        <taxon>Paramecium</taxon>
    </lineage>
</organism>
<sequence length="525" mass="61833">MDNTIEEMMEDKSMSFKFLLAVQQHQYEEAYSIGKEILKINPSDRSVNRFIHTHKFYVDGLFDFEEEEDDEEEFECDDEDAEEDELENGEEEAEEEEEYEEYEEGEQIEQQEDSEYEWVYEDEEVPEGFDEGDNTDEDKNFVQEDTNEGDISLSMDKKIYEKKQIQQQQQQQQQQPILQSTKRVVQQVKPKSSISNGVPTLPKIQNKQRPTSQSKQQIQKPQPLQQNLVKQAAVNQLRFPSSMAKKKIIMGSYQSILIQFGINSLFHLPETQKLNNISKQFIMSDKRDEHTYMARLAEQTERWEDMVENMKKVAEITKDLNNEERNLLSIAYKNTVGQRRTAWRAITAYEIKEKQKIVKYQEVLQYYKARVEKELDQYCNEVLQLIDHTLLKKTTNTEARVFYHKMKGDYNRYIAEYSQQKAQEKAIQQAQQAYQTALELIDKDKFPKTNLLRLGVTLNYSVFCYEIMSDVAKACELAKTVKDDAIKELDDMEEDQYKDVTTILQLINDNLTNWQAELPDEGGKK</sequence>
<dbReference type="SUPFAM" id="SSF48445">
    <property type="entry name" value="14-3-3 protein"/>
    <property type="match status" value="1"/>
</dbReference>
<dbReference type="EMBL" id="CT868066">
    <property type="protein sequence ID" value="CAK69293.1"/>
    <property type="molecule type" value="Genomic_DNA"/>
</dbReference>
<evidence type="ECO:0000313" key="5">
    <source>
        <dbReference type="Proteomes" id="UP000000600"/>
    </source>
</evidence>
<dbReference type="GeneID" id="5022475"/>
<dbReference type="AlphaFoldDB" id="A0CES6"/>
<feature type="compositionally biased region" description="Low complexity" evidence="2">
    <location>
        <begin position="212"/>
        <end position="224"/>
    </location>
</feature>
<feature type="region of interest" description="Disordered" evidence="2">
    <location>
        <begin position="126"/>
        <end position="152"/>
    </location>
</feature>
<dbReference type="GO" id="GO:0008104">
    <property type="term" value="P:intracellular protein localization"/>
    <property type="evidence" value="ECO:0000318"/>
    <property type="project" value="GO_Central"/>
</dbReference>
<keyword evidence="5" id="KW-1185">Reference proteome</keyword>
<dbReference type="GO" id="GO:0005737">
    <property type="term" value="C:cytoplasm"/>
    <property type="evidence" value="ECO:0000318"/>
    <property type="project" value="GO_Central"/>
</dbReference>
<gene>
    <name evidence="4" type="ORF">GSPATT00037732001</name>
</gene>
<feature type="region of interest" description="Disordered" evidence="2">
    <location>
        <begin position="67"/>
        <end position="113"/>
    </location>
</feature>
<dbReference type="PRINTS" id="PR00305">
    <property type="entry name" value="1433ZETA"/>
</dbReference>
<evidence type="ECO:0000256" key="1">
    <source>
        <dbReference type="ARBA" id="ARBA00006141"/>
    </source>
</evidence>
<dbReference type="InterPro" id="IPR023410">
    <property type="entry name" value="14-3-3_domain"/>
</dbReference>
<comment type="similarity">
    <text evidence="1">Belongs to the 14-3-3 family.</text>
</comment>
<dbReference type="InParanoid" id="A0CES6"/>
<dbReference type="PANTHER" id="PTHR18860">
    <property type="entry name" value="14-3-3 PROTEIN"/>
    <property type="match status" value="1"/>
</dbReference>
<feature type="compositionally biased region" description="Low complexity" evidence="2">
    <location>
        <begin position="165"/>
        <end position="175"/>
    </location>
</feature>
<dbReference type="STRING" id="5888.A0CES6"/>
<dbReference type="CDD" id="cd08774">
    <property type="entry name" value="14-3-3"/>
    <property type="match status" value="1"/>
</dbReference>
<protein>
    <recommendedName>
        <fullName evidence="3">14-3-3 domain-containing protein</fullName>
    </recommendedName>
</protein>
<dbReference type="OrthoDB" id="310151at2759"/>
<dbReference type="HOGENOM" id="CLU_519244_0_0_1"/>
<dbReference type="RefSeq" id="XP_001436690.1">
    <property type="nucleotide sequence ID" value="XM_001436653.2"/>
</dbReference>
<evidence type="ECO:0000256" key="2">
    <source>
        <dbReference type="SAM" id="MobiDB-lite"/>
    </source>
</evidence>
<dbReference type="Pfam" id="PF00244">
    <property type="entry name" value="14-3-3"/>
    <property type="match status" value="1"/>
</dbReference>
<accession>A0CES6</accession>
<feature type="compositionally biased region" description="Acidic residues" evidence="2">
    <location>
        <begin position="126"/>
        <end position="136"/>
    </location>
</feature>
<evidence type="ECO:0000313" key="4">
    <source>
        <dbReference type="EMBL" id="CAK69293.1"/>
    </source>
</evidence>
<evidence type="ECO:0000259" key="3">
    <source>
        <dbReference type="SMART" id="SM00101"/>
    </source>
</evidence>
<feature type="compositionally biased region" description="Polar residues" evidence="2">
    <location>
        <begin position="176"/>
        <end position="211"/>
    </location>
</feature>
<dbReference type="Proteomes" id="UP000000600">
    <property type="component" value="Unassembled WGS sequence"/>
</dbReference>
<proteinExistence type="inferred from homology"/>
<dbReference type="InterPro" id="IPR036815">
    <property type="entry name" value="14-3-3_dom_sf"/>
</dbReference>
<dbReference type="eggNOG" id="KOG0841">
    <property type="taxonomic scope" value="Eukaryota"/>
</dbReference>
<dbReference type="SMART" id="SM00101">
    <property type="entry name" value="14_3_3"/>
    <property type="match status" value="1"/>
</dbReference>